<feature type="domain" description="Gnk2-homologous" evidence="4">
    <location>
        <begin position="153"/>
        <end position="262"/>
    </location>
</feature>
<dbReference type="OrthoDB" id="1909574at2759"/>
<accession>A0A9Q1KJZ5</accession>
<feature type="domain" description="Gnk2-homologous" evidence="4">
    <location>
        <begin position="41"/>
        <end position="147"/>
    </location>
</feature>
<evidence type="ECO:0000256" key="1">
    <source>
        <dbReference type="ARBA" id="ARBA00022729"/>
    </source>
</evidence>
<dbReference type="PANTHER" id="PTHR32099">
    <property type="entry name" value="CYSTEINE-RICH REPEAT SECRETORY PROTEIN"/>
    <property type="match status" value="1"/>
</dbReference>
<comment type="caution">
    <text evidence="5">The sequence shown here is derived from an EMBL/GenBank/DDBJ whole genome shotgun (WGS) entry which is preliminary data.</text>
</comment>
<dbReference type="AlphaFoldDB" id="A0A9Q1KJZ5"/>
<organism evidence="5 6">
    <name type="scientific">Carnegiea gigantea</name>
    <dbReference type="NCBI Taxonomy" id="171969"/>
    <lineage>
        <taxon>Eukaryota</taxon>
        <taxon>Viridiplantae</taxon>
        <taxon>Streptophyta</taxon>
        <taxon>Embryophyta</taxon>
        <taxon>Tracheophyta</taxon>
        <taxon>Spermatophyta</taxon>
        <taxon>Magnoliopsida</taxon>
        <taxon>eudicotyledons</taxon>
        <taxon>Gunneridae</taxon>
        <taxon>Pentapetalae</taxon>
        <taxon>Caryophyllales</taxon>
        <taxon>Cactineae</taxon>
        <taxon>Cactaceae</taxon>
        <taxon>Cactoideae</taxon>
        <taxon>Echinocereeae</taxon>
        <taxon>Carnegiea</taxon>
    </lineage>
</organism>
<feature type="signal peptide" evidence="3">
    <location>
        <begin position="1"/>
        <end position="37"/>
    </location>
</feature>
<name>A0A9Q1KJZ5_9CARY</name>
<sequence length="327" mass="35575">MVLLACNNLSQMISVRNYILILLICTLMAIMVPSTKGGEPYIGWKCVDKTGNYTLNSPYQSNLIAALSNLTTLSSSNSFANFTAGDATDAGKNKVYALYDCRDDLPLQTCHDCVVNASATITQICPLNKEAVITYEECFLRYASHPIVATLELKYALSYCNLAVPDDRGAMNRTVTTIVEKLIDEATSGSASRYFAVGRGSYFVHQDVYCLVQCTPDLSRSDCKECLMDAYNSTIADCASKSMLVGLHSGPSCRIRYSWFRFFNLTSGVGLGPSPSPSFPVGSPRFSPLPINATPRSRKSNGSHGGSLTISNAKLIPLLFSLFLFCV</sequence>
<proteinExistence type="predicted"/>
<dbReference type="InterPro" id="IPR002902">
    <property type="entry name" value="GNK2"/>
</dbReference>
<gene>
    <name evidence="5" type="ORF">Cgig2_027907</name>
</gene>
<dbReference type="Pfam" id="PF01657">
    <property type="entry name" value="Stress-antifung"/>
    <property type="match status" value="2"/>
</dbReference>
<evidence type="ECO:0000313" key="5">
    <source>
        <dbReference type="EMBL" id="KAJ8445826.1"/>
    </source>
</evidence>
<keyword evidence="2" id="KW-0677">Repeat</keyword>
<reference evidence="5" key="1">
    <citation type="submission" date="2022-04" db="EMBL/GenBank/DDBJ databases">
        <title>Carnegiea gigantea Genome sequencing and assembly v2.</title>
        <authorList>
            <person name="Copetti D."/>
            <person name="Sanderson M.J."/>
            <person name="Burquez A."/>
            <person name="Wojciechowski M.F."/>
        </authorList>
    </citation>
    <scope>NUCLEOTIDE SEQUENCE</scope>
    <source>
        <strain evidence="5">SGP5-SGP5p</strain>
        <tissue evidence="5">Aerial part</tissue>
    </source>
</reference>
<dbReference type="CDD" id="cd23509">
    <property type="entry name" value="Gnk2-like"/>
    <property type="match status" value="2"/>
</dbReference>
<dbReference type="PROSITE" id="PS51473">
    <property type="entry name" value="GNK2"/>
    <property type="match status" value="2"/>
</dbReference>
<feature type="chain" id="PRO_5040464427" description="Gnk2-homologous domain-containing protein" evidence="3">
    <location>
        <begin position="38"/>
        <end position="327"/>
    </location>
</feature>
<dbReference type="Proteomes" id="UP001153076">
    <property type="component" value="Unassembled WGS sequence"/>
</dbReference>
<dbReference type="Gene3D" id="3.30.430.20">
    <property type="entry name" value="Gnk2 domain, C-X8-C-X2-C motif"/>
    <property type="match status" value="2"/>
</dbReference>
<keyword evidence="6" id="KW-1185">Reference proteome</keyword>
<keyword evidence="1 3" id="KW-0732">Signal</keyword>
<protein>
    <recommendedName>
        <fullName evidence="4">Gnk2-homologous domain-containing protein</fullName>
    </recommendedName>
</protein>
<dbReference type="EMBL" id="JAKOGI010000070">
    <property type="protein sequence ID" value="KAJ8445826.1"/>
    <property type="molecule type" value="Genomic_DNA"/>
</dbReference>
<dbReference type="InterPro" id="IPR038408">
    <property type="entry name" value="GNK2_sf"/>
</dbReference>
<dbReference type="PANTHER" id="PTHR32099:SF51">
    <property type="entry name" value="CYSTEINE-RICH RECEPTOR-LIKE PROTEIN KINASE 25 ISOFORM X1"/>
    <property type="match status" value="1"/>
</dbReference>
<evidence type="ECO:0000259" key="4">
    <source>
        <dbReference type="PROSITE" id="PS51473"/>
    </source>
</evidence>
<evidence type="ECO:0000256" key="2">
    <source>
        <dbReference type="ARBA" id="ARBA00022737"/>
    </source>
</evidence>
<evidence type="ECO:0000313" key="6">
    <source>
        <dbReference type="Proteomes" id="UP001153076"/>
    </source>
</evidence>
<evidence type="ECO:0000256" key="3">
    <source>
        <dbReference type="SAM" id="SignalP"/>
    </source>
</evidence>